<dbReference type="AlphaFoldDB" id="A0A8D2LVB8"/>
<dbReference type="Gene3D" id="3.10.100.10">
    <property type="entry name" value="Mannose-Binding Protein A, subunit A"/>
    <property type="match status" value="1"/>
</dbReference>
<dbReference type="PROSITE" id="PS50041">
    <property type="entry name" value="C_TYPE_LECTIN_2"/>
    <property type="match status" value="1"/>
</dbReference>
<sequence length="151" mass="17263">MRQTILSFAPKGDVQRVISAGWQFFDGSFYFFSQAAKSWEDAEESCTEYRAHLASVTSQREMVSSPLSHPYWPQGVRWGPSALPSHTAESENCVGRALPHWSFWSSGQPDNWDQAPQQQEDCVHFQTGVLKSWNDNSCLHKFKWICKAVFT</sequence>
<dbReference type="PROSITE" id="PS00615">
    <property type="entry name" value="C_TYPE_LECTIN_1"/>
    <property type="match status" value="1"/>
</dbReference>
<dbReference type="Ensembl" id="ENSVKKT00000028951.1">
    <property type="protein sequence ID" value="ENSVKKP00000028274.1"/>
    <property type="gene ID" value="ENSVKKG00000018304.1"/>
</dbReference>
<accession>A0A8D2LVB8</accession>
<dbReference type="InterPro" id="IPR018378">
    <property type="entry name" value="C-type_lectin_CS"/>
</dbReference>
<evidence type="ECO:0000259" key="4">
    <source>
        <dbReference type="PROSITE" id="PS50041"/>
    </source>
</evidence>
<dbReference type="Proteomes" id="UP000694545">
    <property type="component" value="Unplaced"/>
</dbReference>
<keyword evidence="6" id="KW-1185">Reference proteome</keyword>
<dbReference type="OMA" id="FFWICET"/>
<keyword evidence="2" id="KW-0964">Secreted</keyword>
<comment type="subcellular location">
    <subcellularLocation>
        <location evidence="1">Secreted</location>
    </subcellularLocation>
</comment>
<dbReference type="GO" id="GO:0005576">
    <property type="term" value="C:extracellular region"/>
    <property type="evidence" value="ECO:0007669"/>
    <property type="project" value="UniProtKB-SubCell"/>
</dbReference>
<dbReference type="PANTHER" id="PTHR22803">
    <property type="entry name" value="MANNOSE, PHOSPHOLIPASE, LECTIN RECEPTOR RELATED"/>
    <property type="match status" value="1"/>
</dbReference>
<dbReference type="InterPro" id="IPR016187">
    <property type="entry name" value="CTDL_fold"/>
</dbReference>
<organism evidence="5 6">
    <name type="scientific">Varanus komodoensis</name>
    <name type="common">Komodo dragon</name>
    <dbReference type="NCBI Taxonomy" id="61221"/>
    <lineage>
        <taxon>Eukaryota</taxon>
        <taxon>Metazoa</taxon>
        <taxon>Chordata</taxon>
        <taxon>Craniata</taxon>
        <taxon>Vertebrata</taxon>
        <taxon>Euteleostomi</taxon>
        <taxon>Lepidosauria</taxon>
        <taxon>Squamata</taxon>
        <taxon>Bifurcata</taxon>
        <taxon>Unidentata</taxon>
        <taxon>Episquamata</taxon>
        <taxon>Toxicofera</taxon>
        <taxon>Anguimorpha</taxon>
        <taxon>Paleoanguimorpha</taxon>
        <taxon>Varanoidea</taxon>
        <taxon>Varanidae</taxon>
        <taxon>Varanus</taxon>
    </lineage>
</organism>
<feature type="domain" description="C-type lectin" evidence="4">
    <location>
        <begin position="25"/>
        <end position="147"/>
    </location>
</feature>
<dbReference type="SUPFAM" id="SSF56436">
    <property type="entry name" value="C-type lectin-like"/>
    <property type="match status" value="1"/>
</dbReference>
<evidence type="ECO:0000256" key="2">
    <source>
        <dbReference type="ARBA" id="ARBA00022525"/>
    </source>
</evidence>
<dbReference type="SMART" id="SM00034">
    <property type="entry name" value="CLECT"/>
    <property type="match status" value="1"/>
</dbReference>
<protein>
    <recommendedName>
        <fullName evidence="4">C-type lectin domain-containing protein</fullName>
    </recommendedName>
</protein>
<evidence type="ECO:0000256" key="3">
    <source>
        <dbReference type="ARBA" id="ARBA00023157"/>
    </source>
</evidence>
<keyword evidence="3" id="KW-1015">Disulfide bond</keyword>
<dbReference type="InterPro" id="IPR050111">
    <property type="entry name" value="C-type_lectin/snaclec_domain"/>
</dbReference>
<name>A0A8D2LVB8_VARKO</name>
<dbReference type="Pfam" id="PF00059">
    <property type="entry name" value="Lectin_C"/>
    <property type="match status" value="1"/>
</dbReference>
<dbReference type="InterPro" id="IPR001304">
    <property type="entry name" value="C-type_lectin-like"/>
</dbReference>
<proteinExistence type="predicted"/>
<evidence type="ECO:0000313" key="5">
    <source>
        <dbReference type="Ensembl" id="ENSVKKP00000028274.1"/>
    </source>
</evidence>
<reference evidence="5" key="1">
    <citation type="submission" date="2025-08" db="UniProtKB">
        <authorList>
            <consortium name="Ensembl"/>
        </authorList>
    </citation>
    <scope>IDENTIFICATION</scope>
</reference>
<dbReference type="InterPro" id="IPR016186">
    <property type="entry name" value="C-type_lectin-like/link_sf"/>
</dbReference>
<evidence type="ECO:0000313" key="6">
    <source>
        <dbReference type="Proteomes" id="UP000694545"/>
    </source>
</evidence>
<reference evidence="5" key="2">
    <citation type="submission" date="2025-09" db="UniProtKB">
        <authorList>
            <consortium name="Ensembl"/>
        </authorList>
    </citation>
    <scope>IDENTIFICATION</scope>
</reference>
<evidence type="ECO:0000256" key="1">
    <source>
        <dbReference type="ARBA" id="ARBA00004613"/>
    </source>
</evidence>